<dbReference type="PANTHER" id="PTHR19446">
    <property type="entry name" value="REVERSE TRANSCRIPTASES"/>
    <property type="match status" value="1"/>
</dbReference>
<feature type="non-terminal residue" evidence="1">
    <location>
        <position position="1"/>
    </location>
</feature>
<dbReference type="InterPro" id="IPR043502">
    <property type="entry name" value="DNA/RNA_pol_sf"/>
</dbReference>
<comment type="caution">
    <text evidence="1">The sequence shown here is derived from an EMBL/GenBank/DDBJ whole genome shotgun (WGS) entry which is preliminary data.</text>
</comment>
<name>A0ABQ5K2K0_9EUKA</name>
<dbReference type="SUPFAM" id="SSF56672">
    <property type="entry name" value="DNA/RNA polymerases"/>
    <property type="match status" value="1"/>
</dbReference>
<protein>
    <recommendedName>
        <fullName evidence="3">Reverse transcriptase</fullName>
    </recommendedName>
</protein>
<dbReference type="Proteomes" id="UP001057375">
    <property type="component" value="Unassembled WGS sequence"/>
</dbReference>
<accession>A0ABQ5K2K0</accession>
<dbReference type="EMBL" id="BQXS01007214">
    <property type="protein sequence ID" value="GKT26361.1"/>
    <property type="molecule type" value="Genomic_DNA"/>
</dbReference>
<keyword evidence="2" id="KW-1185">Reference proteome</keyword>
<feature type="non-terminal residue" evidence="1">
    <location>
        <position position="163"/>
    </location>
</feature>
<reference evidence="1" key="1">
    <citation type="submission" date="2022-03" db="EMBL/GenBank/DDBJ databases">
        <title>Draft genome sequence of Aduncisulcus paluster, a free-living microaerophilic Fornicata.</title>
        <authorList>
            <person name="Yuyama I."/>
            <person name="Kume K."/>
            <person name="Tamura T."/>
            <person name="Inagaki Y."/>
            <person name="Hashimoto T."/>
        </authorList>
    </citation>
    <scope>NUCLEOTIDE SEQUENCE</scope>
    <source>
        <strain evidence="1">NY0171</strain>
    </source>
</reference>
<evidence type="ECO:0008006" key="3">
    <source>
        <dbReference type="Google" id="ProtNLM"/>
    </source>
</evidence>
<proteinExistence type="predicted"/>
<organism evidence="1 2">
    <name type="scientific">Aduncisulcus paluster</name>
    <dbReference type="NCBI Taxonomy" id="2918883"/>
    <lineage>
        <taxon>Eukaryota</taxon>
        <taxon>Metamonada</taxon>
        <taxon>Carpediemonas-like organisms</taxon>
        <taxon>Aduncisulcus</taxon>
    </lineage>
</organism>
<evidence type="ECO:0000313" key="2">
    <source>
        <dbReference type="Proteomes" id="UP001057375"/>
    </source>
</evidence>
<evidence type="ECO:0000313" key="1">
    <source>
        <dbReference type="EMBL" id="GKT26361.1"/>
    </source>
</evidence>
<gene>
    <name evidence="1" type="ORF">ADUPG1_004696</name>
</gene>
<sequence length="163" mass="18178">SMSGINSASGPDGMTAKALKSFSPSVWTCLFNKVLPLKLIPNQWRHISATFLDKGNDKPRDSPSRWRPLFIAAQALRLLSAILANKFSRWISHNTEINVYQVGFFPLQGTLLNVYKTRTRLFKGDVACSIDLTDAFGSVDHSLLRTVIDDYTTGNFNSFLHGI</sequence>